<dbReference type="PANTHER" id="PTHR12842">
    <property type="entry name" value="FI01459P"/>
    <property type="match status" value="1"/>
</dbReference>
<keyword evidence="2" id="KW-0597">Phosphoprotein</keyword>
<evidence type="ECO:0000313" key="4">
    <source>
        <dbReference type="WBParaSite" id="PEQ_0000025401-mRNA-1"/>
    </source>
</evidence>
<dbReference type="AlphaFoldDB" id="A0A914R1X3"/>
<reference evidence="4" key="1">
    <citation type="submission" date="2022-11" db="UniProtKB">
        <authorList>
            <consortium name="WormBaseParasite"/>
        </authorList>
    </citation>
    <scope>IDENTIFICATION</scope>
</reference>
<dbReference type="PANTHER" id="PTHR12842:SF6">
    <property type="entry name" value="FI01459P"/>
    <property type="match status" value="1"/>
</dbReference>
<evidence type="ECO:0000256" key="1">
    <source>
        <dbReference type="ARBA" id="ARBA00006903"/>
    </source>
</evidence>
<organism evidence="3 4">
    <name type="scientific">Parascaris equorum</name>
    <name type="common">Equine roundworm</name>
    <dbReference type="NCBI Taxonomy" id="6256"/>
    <lineage>
        <taxon>Eukaryota</taxon>
        <taxon>Metazoa</taxon>
        <taxon>Ecdysozoa</taxon>
        <taxon>Nematoda</taxon>
        <taxon>Chromadorea</taxon>
        <taxon>Rhabditida</taxon>
        <taxon>Spirurina</taxon>
        <taxon>Ascaridomorpha</taxon>
        <taxon>Ascaridoidea</taxon>
        <taxon>Ascarididae</taxon>
        <taxon>Parascaris</taxon>
    </lineage>
</organism>
<dbReference type="Proteomes" id="UP000887564">
    <property type="component" value="Unplaced"/>
</dbReference>
<protein>
    <submittedName>
        <fullName evidence="4">Uncharacterized protein</fullName>
    </submittedName>
</protein>
<name>A0A914R1X3_PAREQ</name>
<sequence>LFDEWLFTGNLGEGISSVVESSLGLPSPEEIAKEQAEKSEQKPENIEGKVFKADFMILRFSSRSLDVLESLGKKTFEKLTVRKEGSARRRFIFEQNEGENLSDVLKELRDSCRLEKSIDPSSGSSVQANRDANYVDLFEKYGGFVHLEGLEMLSENFLKRLSAEQKREGMVDSFEDEDFTAELNGILAEIGLPYNVS</sequence>
<evidence type="ECO:0000313" key="3">
    <source>
        <dbReference type="Proteomes" id="UP000887564"/>
    </source>
</evidence>
<accession>A0A914R1X3</accession>
<dbReference type="WBParaSite" id="PEQ_0000025401-mRNA-1">
    <property type="protein sequence ID" value="PEQ_0000025401-mRNA-1"/>
    <property type="gene ID" value="PEQ_0000025401"/>
</dbReference>
<dbReference type="Pfam" id="PF05334">
    <property type="entry name" value="DUF719"/>
    <property type="match status" value="1"/>
</dbReference>
<dbReference type="InterPro" id="IPR007998">
    <property type="entry name" value="DUF719"/>
</dbReference>
<evidence type="ECO:0000256" key="2">
    <source>
        <dbReference type="ARBA" id="ARBA00022553"/>
    </source>
</evidence>
<keyword evidence="3" id="KW-1185">Reference proteome</keyword>
<proteinExistence type="inferred from homology"/>
<comment type="similarity">
    <text evidence="1">Belongs to the FAM114 family.</text>
</comment>